<evidence type="ECO:0000313" key="1">
    <source>
        <dbReference type="EMBL" id="KKN04437.1"/>
    </source>
</evidence>
<dbReference type="EMBL" id="LAZR01004922">
    <property type="protein sequence ID" value="KKN04437.1"/>
    <property type="molecule type" value="Genomic_DNA"/>
</dbReference>
<name>A0A0F9MYC3_9ZZZZ</name>
<comment type="caution">
    <text evidence="1">The sequence shown here is derived from an EMBL/GenBank/DDBJ whole genome shotgun (WGS) entry which is preliminary data.</text>
</comment>
<accession>A0A0F9MYC3</accession>
<organism evidence="1">
    <name type="scientific">marine sediment metagenome</name>
    <dbReference type="NCBI Taxonomy" id="412755"/>
    <lineage>
        <taxon>unclassified sequences</taxon>
        <taxon>metagenomes</taxon>
        <taxon>ecological metagenomes</taxon>
    </lineage>
</organism>
<proteinExistence type="predicted"/>
<dbReference type="AlphaFoldDB" id="A0A0F9MYC3"/>
<protein>
    <submittedName>
        <fullName evidence="1">Uncharacterized protein</fullName>
    </submittedName>
</protein>
<gene>
    <name evidence="1" type="ORF">LCGC14_1097460</name>
</gene>
<reference evidence="1" key="1">
    <citation type="journal article" date="2015" name="Nature">
        <title>Complex archaea that bridge the gap between prokaryotes and eukaryotes.</title>
        <authorList>
            <person name="Spang A."/>
            <person name="Saw J.H."/>
            <person name="Jorgensen S.L."/>
            <person name="Zaremba-Niedzwiedzka K."/>
            <person name="Martijn J."/>
            <person name="Lind A.E."/>
            <person name="van Eijk R."/>
            <person name="Schleper C."/>
            <person name="Guy L."/>
            <person name="Ettema T.J."/>
        </authorList>
    </citation>
    <scope>NUCLEOTIDE SEQUENCE</scope>
</reference>
<sequence length="403" mass="47252">MNNKWRKFDESLDLVFLFEHFGLAEKRKMRKYISYGTHSSSYIVISTDLGYRYYRPSAPEKKLTAFDFILERISRDDANTKLGLWSRLDEFYTSIDKKPDFFVNDRSKNTLEAVAPDYNHFNDFESEFSLTVQTARSASLQIFEDRIFENAKGQLYFPYRNLANNLTGYVTEKGGKLSLLAESAIFESVWFSKVPKTIKNLVVLRNPMEALAFQGRFELEDVIFLALSDINYRSSKILLQILKRTNLKKMVLSFTGSSKIEGYIQDLMLISFINDSRFLVRVDKDHLTVKFHPEGQKPLAKLHNEILKYNSGLMKEYLKFNKITDQSLLDRKSIVLNQEKEWVACRIPYEVNALRYFLWSYYRNYMHKIIEIVKPTNANWAIEYEENGAYTGTEKLKAFKMAV</sequence>